<evidence type="ECO:0000313" key="6">
    <source>
        <dbReference type="EMBL" id="CAB4179754.1"/>
    </source>
</evidence>
<keyword evidence="1" id="KW-0472">Membrane</keyword>
<dbReference type="EMBL" id="LR796915">
    <property type="protein sequence ID" value="CAB4173912.1"/>
    <property type="molecule type" value="Genomic_DNA"/>
</dbReference>
<dbReference type="EMBL" id="LR797188">
    <property type="protein sequence ID" value="CAB4192274.1"/>
    <property type="molecule type" value="Genomic_DNA"/>
</dbReference>
<dbReference type="EMBL" id="LR797131">
    <property type="protein sequence ID" value="CAB4188986.1"/>
    <property type="molecule type" value="Genomic_DNA"/>
</dbReference>
<feature type="transmembrane region" description="Helical" evidence="1">
    <location>
        <begin position="36"/>
        <end position="54"/>
    </location>
</feature>
<name>A0A6J5MGI2_9CAUD</name>
<dbReference type="Pfam" id="PF09834">
    <property type="entry name" value="DUF2061"/>
    <property type="match status" value="1"/>
</dbReference>
<organism evidence="3">
    <name type="scientific">uncultured Caudovirales phage</name>
    <dbReference type="NCBI Taxonomy" id="2100421"/>
    <lineage>
        <taxon>Viruses</taxon>
        <taxon>Duplodnaviria</taxon>
        <taxon>Heunggongvirae</taxon>
        <taxon>Uroviricota</taxon>
        <taxon>Caudoviricetes</taxon>
        <taxon>Peduoviridae</taxon>
        <taxon>Maltschvirus</taxon>
        <taxon>Maltschvirus maltsch</taxon>
    </lineage>
</organism>
<evidence type="ECO:0000313" key="5">
    <source>
        <dbReference type="EMBL" id="CAB4173912.1"/>
    </source>
</evidence>
<evidence type="ECO:0000313" key="7">
    <source>
        <dbReference type="EMBL" id="CAB4185883.1"/>
    </source>
</evidence>
<dbReference type="InterPro" id="IPR018638">
    <property type="entry name" value="DUF2061_membrane"/>
</dbReference>
<proteinExistence type="predicted"/>
<sequence>MIATRTRSLTKTITWRLLGSLDTLLLSWLITGKASLALTIASAEIITKLVLYYWHERIWNFIKWGRNNK</sequence>
<evidence type="ECO:0000313" key="3">
    <source>
        <dbReference type="EMBL" id="CAB4145774.1"/>
    </source>
</evidence>
<evidence type="ECO:0000313" key="11">
    <source>
        <dbReference type="EMBL" id="CAB5231426.1"/>
    </source>
</evidence>
<evidence type="ECO:0000313" key="4">
    <source>
        <dbReference type="EMBL" id="CAB4151101.1"/>
    </source>
</evidence>
<feature type="transmembrane region" description="Helical" evidence="1">
    <location>
        <begin position="12"/>
        <end position="30"/>
    </location>
</feature>
<keyword evidence="1" id="KW-1133">Transmembrane helix</keyword>
<accession>A0A6J5MGI2</accession>
<dbReference type="EMBL" id="LR796457">
    <property type="protein sequence ID" value="CAB4145774.1"/>
    <property type="molecule type" value="Genomic_DNA"/>
</dbReference>
<evidence type="ECO:0000256" key="1">
    <source>
        <dbReference type="SAM" id="Phobius"/>
    </source>
</evidence>
<dbReference type="EMBL" id="LR796983">
    <property type="protein sequence ID" value="CAB4179754.1"/>
    <property type="molecule type" value="Genomic_DNA"/>
</dbReference>
<feature type="domain" description="DUF2061" evidence="2">
    <location>
        <begin position="10"/>
        <end position="60"/>
    </location>
</feature>
<reference evidence="3" key="1">
    <citation type="submission" date="2020-04" db="EMBL/GenBank/DDBJ databases">
        <authorList>
            <person name="Chiriac C."/>
            <person name="Salcher M."/>
            <person name="Ghai R."/>
            <person name="Kavagutti S V."/>
        </authorList>
    </citation>
    <scope>NUCLEOTIDE SEQUENCE</scope>
</reference>
<gene>
    <name evidence="6" type="ORF">UFOVP1032_81</name>
    <name evidence="7" type="ORF">UFOVP1125_149</name>
    <name evidence="8" type="ORF">UFOVP1173_95</name>
    <name evidence="9" type="ORF">UFOVP1241_13</name>
    <name evidence="10" type="ORF">UFOVP1491_81</name>
    <name evidence="11" type="ORF">UFOVP1579_81</name>
    <name evidence="3" type="ORF">UFOVP485_40</name>
    <name evidence="4" type="ORF">UFOVP575_144</name>
    <name evidence="5" type="ORF">UFOVP963_16</name>
</gene>
<evidence type="ECO:0000259" key="2">
    <source>
        <dbReference type="Pfam" id="PF09834"/>
    </source>
</evidence>
<evidence type="ECO:0000313" key="8">
    <source>
        <dbReference type="EMBL" id="CAB4188986.1"/>
    </source>
</evidence>
<dbReference type="EMBL" id="LR796551">
    <property type="protein sequence ID" value="CAB4151101.1"/>
    <property type="molecule type" value="Genomic_DNA"/>
</dbReference>
<evidence type="ECO:0000313" key="9">
    <source>
        <dbReference type="EMBL" id="CAB4192274.1"/>
    </source>
</evidence>
<protein>
    <submittedName>
        <fullName evidence="3">COG3205 Predicted membrane protein</fullName>
    </submittedName>
</protein>
<keyword evidence="1" id="KW-0812">Transmembrane</keyword>
<evidence type="ECO:0000313" key="10">
    <source>
        <dbReference type="EMBL" id="CAB4217759.1"/>
    </source>
</evidence>
<dbReference type="EMBL" id="LR797455">
    <property type="protein sequence ID" value="CAB4217759.1"/>
    <property type="molecule type" value="Genomic_DNA"/>
</dbReference>
<dbReference type="EMBL" id="LR797080">
    <property type="protein sequence ID" value="CAB4185883.1"/>
    <property type="molecule type" value="Genomic_DNA"/>
</dbReference>
<dbReference type="EMBL" id="LR798431">
    <property type="protein sequence ID" value="CAB5231426.1"/>
    <property type="molecule type" value="Genomic_DNA"/>
</dbReference>